<dbReference type="PROSITE" id="PS50928">
    <property type="entry name" value="ABC_TM1"/>
    <property type="match status" value="1"/>
</dbReference>
<evidence type="ECO:0000256" key="6">
    <source>
        <dbReference type="RuleBase" id="RU363032"/>
    </source>
</evidence>
<evidence type="ECO:0000256" key="1">
    <source>
        <dbReference type="ARBA" id="ARBA00004651"/>
    </source>
</evidence>
<feature type="transmembrane region" description="Helical" evidence="6">
    <location>
        <begin position="118"/>
        <end position="137"/>
    </location>
</feature>
<dbReference type="Proteomes" id="UP000749471">
    <property type="component" value="Unassembled WGS sequence"/>
</dbReference>
<evidence type="ECO:0000313" key="9">
    <source>
        <dbReference type="Proteomes" id="UP000749471"/>
    </source>
</evidence>
<keyword evidence="3 6" id="KW-0812">Transmembrane</keyword>
<comment type="caution">
    <text evidence="8">The sequence shown here is derived from an EMBL/GenBank/DDBJ whole genome shotgun (WGS) entry which is preliminary data.</text>
</comment>
<keyword evidence="2 6" id="KW-0813">Transport</keyword>
<comment type="subcellular location">
    <subcellularLocation>
        <location evidence="1 6">Cell membrane</location>
        <topology evidence="1 6">Multi-pass membrane protein</topology>
    </subcellularLocation>
</comment>
<organism evidence="8 9">
    <name type="scientific">Tissierella simiarum</name>
    <dbReference type="NCBI Taxonomy" id="2841534"/>
    <lineage>
        <taxon>Bacteria</taxon>
        <taxon>Bacillati</taxon>
        <taxon>Bacillota</taxon>
        <taxon>Tissierellia</taxon>
        <taxon>Tissierellales</taxon>
        <taxon>Tissierellaceae</taxon>
        <taxon>Tissierella</taxon>
    </lineage>
</organism>
<feature type="transmembrane region" description="Helical" evidence="6">
    <location>
        <begin position="247"/>
        <end position="266"/>
    </location>
</feature>
<feature type="transmembrane region" description="Helical" evidence="6">
    <location>
        <begin position="80"/>
        <end position="106"/>
    </location>
</feature>
<reference evidence="8 9" key="1">
    <citation type="submission" date="2021-06" db="EMBL/GenBank/DDBJ databases">
        <authorList>
            <person name="Sun Q."/>
            <person name="Li D."/>
        </authorList>
    </citation>
    <scope>NUCLEOTIDE SEQUENCE [LARGE SCALE GENOMIC DNA]</scope>
    <source>
        <strain evidence="8 9">MSJ-40</strain>
    </source>
</reference>
<evidence type="ECO:0000256" key="4">
    <source>
        <dbReference type="ARBA" id="ARBA00022989"/>
    </source>
</evidence>
<dbReference type="InterPro" id="IPR050366">
    <property type="entry name" value="BP-dependent_transpt_permease"/>
</dbReference>
<dbReference type="CDD" id="cd06261">
    <property type="entry name" value="TM_PBP2"/>
    <property type="match status" value="1"/>
</dbReference>
<keyword evidence="5 6" id="KW-0472">Membrane</keyword>
<comment type="similarity">
    <text evidence="6">Belongs to the binding-protein-dependent transport system permease family.</text>
</comment>
<dbReference type="Pfam" id="PF00528">
    <property type="entry name" value="BPD_transp_1"/>
    <property type="match status" value="1"/>
</dbReference>
<evidence type="ECO:0000256" key="5">
    <source>
        <dbReference type="ARBA" id="ARBA00023136"/>
    </source>
</evidence>
<evidence type="ECO:0000259" key="7">
    <source>
        <dbReference type="PROSITE" id="PS50928"/>
    </source>
</evidence>
<dbReference type="InterPro" id="IPR000515">
    <property type="entry name" value="MetI-like"/>
</dbReference>
<name>A0ABS6E4W5_9FIRM</name>
<evidence type="ECO:0000313" key="8">
    <source>
        <dbReference type="EMBL" id="MBU5437962.1"/>
    </source>
</evidence>
<accession>A0ABS6E4W5</accession>
<feature type="domain" description="ABC transmembrane type-1" evidence="7">
    <location>
        <begin position="78"/>
        <end position="267"/>
    </location>
</feature>
<gene>
    <name evidence="8" type="ORF">KQI42_08085</name>
</gene>
<protein>
    <submittedName>
        <fullName evidence="8">ABC transporter permease</fullName>
    </submittedName>
</protein>
<feature type="transmembrane region" description="Helical" evidence="6">
    <location>
        <begin position="21"/>
        <end position="41"/>
    </location>
</feature>
<dbReference type="EMBL" id="JAHLPM010000006">
    <property type="protein sequence ID" value="MBU5437962.1"/>
    <property type="molecule type" value="Genomic_DNA"/>
</dbReference>
<dbReference type="PANTHER" id="PTHR43386">
    <property type="entry name" value="OLIGOPEPTIDE TRANSPORT SYSTEM PERMEASE PROTEIN APPC"/>
    <property type="match status" value="1"/>
</dbReference>
<sequence>MNEVTIKKTKEYVKKNKSIKIYVCIISILILSSIFAFLSPYDPTKIDINNKLVSPNKKHIFGTDDLGRDYFTRALYGGRVSLTVGFVSMIISMTIGTLIGAISGYFGGRIDSFLMRTVDIIMSIPSFFIILIINAYFKPGIASIILIIGLFGWTSVARIVRSETLTLKEREYVLCSKTLGGNNFWIIFRHIIPNILSTIIVSSTLNVASAILTESSLSFLGFGVVEPFSSWGSMLRNAQKYMQDAPYLAAFPGILILLTVLSFNVLGDMLRDVLDPRNIQSQKF</sequence>
<dbReference type="RefSeq" id="WP_216518641.1">
    <property type="nucleotide sequence ID" value="NZ_JAHLPM010000006.1"/>
</dbReference>
<evidence type="ECO:0000256" key="2">
    <source>
        <dbReference type="ARBA" id="ARBA00022448"/>
    </source>
</evidence>
<keyword evidence="9" id="KW-1185">Reference proteome</keyword>
<evidence type="ECO:0000256" key="3">
    <source>
        <dbReference type="ARBA" id="ARBA00022692"/>
    </source>
</evidence>
<keyword evidence="4 6" id="KW-1133">Transmembrane helix</keyword>
<feature type="transmembrane region" description="Helical" evidence="6">
    <location>
        <begin position="143"/>
        <end position="160"/>
    </location>
</feature>
<feature type="transmembrane region" description="Helical" evidence="6">
    <location>
        <begin position="191"/>
        <end position="211"/>
    </location>
</feature>
<proteinExistence type="inferred from homology"/>
<dbReference type="PANTHER" id="PTHR43386:SF1">
    <property type="entry name" value="D,D-DIPEPTIDE TRANSPORT SYSTEM PERMEASE PROTEIN DDPC-RELATED"/>
    <property type="match status" value="1"/>
</dbReference>